<comment type="caution">
    <text evidence="3">The sequence shown here is derived from an EMBL/GenBank/DDBJ whole genome shotgun (WGS) entry which is preliminary data.</text>
</comment>
<accession>A0A8J3IHU1</accession>
<name>A0A8J3IHU1_9CHLR</name>
<dbReference type="Proteomes" id="UP000597444">
    <property type="component" value="Unassembled WGS sequence"/>
</dbReference>
<feature type="transmembrane region" description="Helical" evidence="1">
    <location>
        <begin position="89"/>
        <end position="110"/>
    </location>
</feature>
<proteinExistence type="predicted"/>
<evidence type="ECO:0000313" key="3">
    <source>
        <dbReference type="EMBL" id="GHO90511.1"/>
    </source>
</evidence>
<dbReference type="AlphaFoldDB" id="A0A8J3IHU1"/>
<protein>
    <submittedName>
        <fullName evidence="3">Membrane protein</fullName>
    </submittedName>
</protein>
<dbReference type="Gene3D" id="1.10.10.1320">
    <property type="entry name" value="Anti-sigma factor, zinc-finger domain"/>
    <property type="match status" value="1"/>
</dbReference>
<evidence type="ECO:0000313" key="4">
    <source>
        <dbReference type="Proteomes" id="UP000597444"/>
    </source>
</evidence>
<keyword evidence="1" id="KW-1133">Transmembrane helix</keyword>
<dbReference type="InterPro" id="IPR041916">
    <property type="entry name" value="Anti_sigma_zinc_sf"/>
</dbReference>
<sequence>MDCTETQRLLHAYIDAELDMADTLEIEQHLQKCPDCLQTYDNAQALRTAIKTSSLYFQAPEKLRKRIEPSVRKAKKVAFISRITSWRGLSVAAVLIFAMLLSLLAFTHFWPTSVASNSLPQEVLASHVRSLMANHLVDVPSSDQHTVKPWFNGKLDFSPSVVDLAPQGFPLIGGRLDYLDNQPVAAIVYKRREHIINLFIWPSNQSMRGEGDTITLQGYHLIHWTKSGMTYWAVSDLNLNELQQFVQLVQASSQ</sequence>
<dbReference type="Pfam" id="PF13490">
    <property type="entry name" value="zf-HC2"/>
    <property type="match status" value="1"/>
</dbReference>
<evidence type="ECO:0000256" key="1">
    <source>
        <dbReference type="SAM" id="Phobius"/>
    </source>
</evidence>
<dbReference type="RefSeq" id="WP_220201468.1">
    <property type="nucleotide sequence ID" value="NZ_BNJK01000001.1"/>
</dbReference>
<keyword evidence="1" id="KW-0472">Membrane</keyword>
<keyword evidence="1" id="KW-0812">Transmembrane</keyword>
<reference evidence="3" key="1">
    <citation type="submission" date="2020-10" db="EMBL/GenBank/DDBJ databases">
        <title>Taxonomic study of unclassified bacteria belonging to the class Ktedonobacteria.</title>
        <authorList>
            <person name="Yabe S."/>
            <person name="Wang C.M."/>
            <person name="Zheng Y."/>
            <person name="Sakai Y."/>
            <person name="Cavaletti L."/>
            <person name="Monciardini P."/>
            <person name="Donadio S."/>
        </authorList>
    </citation>
    <scope>NUCLEOTIDE SEQUENCE</scope>
    <source>
        <strain evidence="3">ID150040</strain>
    </source>
</reference>
<keyword evidence="4" id="KW-1185">Reference proteome</keyword>
<evidence type="ECO:0000259" key="2">
    <source>
        <dbReference type="Pfam" id="PF13490"/>
    </source>
</evidence>
<dbReference type="EMBL" id="BNJK01000001">
    <property type="protein sequence ID" value="GHO90511.1"/>
    <property type="molecule type" value="Genomic_DNA"/>
</dbReference>
<feature type="domain" description="Putative zinc-finger" evidence="2">
    <location>
        <begin position="3"/>
        <end position="36"/>
    </location>
</feature>
<organism evidence="3 4">
    <name type="scientific">Reticulibacter mediterranei</name>
    <dbReference type="NCBI Taxonomy" id="2778369"/>
    <lineage>
        <taxon>Bacteria</taxon>
        <taxon>Bacillati</taxon>
        <taxon>Chloroflexota</taxon>
        <taxon>Ktedonobacteria</taxon>
        <taxon>Ktedonobacterales</taxon>
        <taxon>Reticulibacteraceae</taxon>
        <taxon>Reticulibacter</taxon>
    </lineage>
</organism>
<dbReference type="InterPro" id="IPR027383">
    <property type="entry name" value="Znf_put"/>
</dbReference>
<gene>
    <name evidence="3" type="ORF">KSF_005590</name>
</gene>